<dbReference type="GO" id="GO:0008289">
    <property type="term" value="F:lipid binding"/>
    <property type="evidence" value="ECO:0007669"/>
    <property type="project" value="InterPro"/>
</dbReference>
<evidence type="ECO:0000259" key="1">
    <source>
        <dbReference type="Pfam" id="PF01273"/>
    </source>
</evidence>
<dbReference type="InterPro" id="IPR017942">
    <property type="entry name" value="Lipid-bd_serum_glycop_N"/>
</dbReference>
<dbReference type="PANTHER" id="PTHR46019:SF4">
    <property type="entry name" value="BPI FOLD-CONTAINING FAMILY B MEMBER 4"/>
    <property type="match status" value="1"/>
</dbReference>
<dbReference type="GeneID" id="117345642"/>
<dbReference type="InParanoid" id="A0A6P8P5U9"/>
<dbReference type="Proteomes" id="UP000515159">
    <property type="component" value="Chromosome 11"/>
</dbReference>
<accession>A0A6P8P5U9</accession>
<keyword evidence="2" id="KW-1185">Reference proteome</keyword>
<dbReference type="InterPro" id="IPR051660">
    <property type="entry name" value="BPI_fold-BPI/LBP"/>
</dbReference>
<proteinExistence type="predicted"/>
<name>A0A6P8P5U9_GEOSA</name>
<evidence type="ECO:0000313" key="2">
    <source>
        <dbReference type="Proteomes" id="UP000515159"/>
    </source>
</evidence>
<gene>
    <name evidence="3" type="primary">LOC117345642</name>
</gene>
<evidence type="ECO:0000313" key="3">
    <source>
        <dbReference type="RefSeq" id="XP_033770468.1"/>
    </source>
</evidence>
<sequence length="113" mass="12292">MTVNIISIAHLTTDKDGSPKVILESCQTTYENLVVKALNGVKGEILQSLKSLLDKFMPDVMCPVPDMMLTLLNGMLKDMSGTVPPSSSGALQNTPNRLLINFPTAYGQKMCYV</sequence>
<reference evidence="3" key="1">
    <citation type="submission" date="2025-08" db="UniProtKB">
        <authorList>
            <consortium name="RefSeq"/>
        </authorList>
    </citation>
    <scope>IDENTIFICATION</scope>
</reference>
<dbReference type="AlphaFoldDB" id="A0A6P8P5U9"/>
<dbReference type="OrthoDB" id="10579740at2759"/>
<protein>
    <submittedName>
        <fullName evidence="3">BPI fold-containing family B member 4-like</fullName>
    </submittedName>
</protein>
<dbReference type="SUPFAM" id="SSF55394">
    <property type="entry name" value="Bactericidal permeability-increasing protein, BPI"/>
    <property type="match status" value="1"/>
</dbReference>
<organism evidence="2 3">
    <name type="scientific">Geotrypetes seraphini</name>
    <name type="common">Gaboon caecilian</name>
    <name type="synonym">Caecilia seraphini</name>
    <dbReference type="NCBI Taxonomy" id="260995"/>
    <lineage>
        <taxon>Eukaryota</taxon>
        <taxon>Metazoa</taxon>
        <taxon>Chordata</taxon>
        <taxon>Craniata</taxon>
        <taxon>Vertebrata</taxon>
        <taxon>Euteleostomi</taxon>
        <taxon>Amphibia</taxon>
        <taxon>Gymnophiona</taxon>
        <taxon>Geotrypetes</taxon>
    </lineage>
</organism>
<dbReference type="Pfam" id="PF01273">
    <property type="entry name" value="LBP_BPI_CETP"/>
    <property type="match status" value="1"/>
</dbReference>
<dbReference type="InterPro" id="IPR017943">
    <property type="entry name" value="Bactericidal_perm-incr_a/b_dom"/>
</dbReference>
<dbReference type="KEGG" id="gsh:117345642"/>
<dbReference type="RefSeq" id="XP_033770468.1">
    <property type="nucleotide sequence ID" value="XM_033914577.1"/>
</dbReference>
<dbReference type="PANTHER" id="PTHR46019">
    <property type="entry name" value="BPI FOLD-CONTAINING FAMILY B MEMBER 4-RELATED"/>
    <property type="match status" value="1"/>
</dbReference>
<dbReference type="Gene3D" id="3.15.10.10">
    <property type="entry name" value="Bactericidal permeability-increasing protein, domain 1"/>
    <property type="match status" value="1"/>
</dbReference>
<feature type="domain" description="Lipid-binding serum glycoprotein N-terminal" evidence="1">
    <location>
        <begin position="2"/>
        <end position="62"/>
    </location>
</feature>